<protein>
    <recommendedName>
        <fullName evidence="4">Cupin 2 conserved barrel domain-containing protein</fullName>
    </recommendedName>
</protein>
<evidence type="ECO:0008006" key="4">
    <source>
        <dbReference type="Google" id="ProtNLM"/>
    </source>
</evidence>
<name>A0A6F8XS95_9ACTN</name>
<proteinExistence type="predicted"/>
<dbReference type="InterPro" id="IPR014710">
    <property type="entry name" value="RmlC-like_jellyroll"/>
</dbReference>
<evidence type="ECO:0000313" key="3">
    <source>
        <dbReference type="Proteomes" id="UP000502508"/>
    </source>
</evidence>
<gene>
    <name evidence="2" type="ORF">Pflav_030770</name>
</gene>
<evidence type="ECO:0000313" key="2">
    <source>
        <dbReference type="EMBL" id="BCB76667.1"/>
    </source>
</evidence>
<reference evidence="2 3" key="2">
    <citation type="submission" date="2020-03" db="EMBL/GenBank/DDBJ databases">
        <authorList>
            <person name="Ichikawa N."/>
            <person name="Kimura A."/>
            <person name="Kitahashi Y."/>
            <person name="Uohara A."/>
        </authorList>
    </citation>
    <scope>NUCLEOTIDE SEQUENCE [LARGE SCALE GENOMIC DNA]</scope>
    <source>
        <strain evidence="2 3">NBRC 107702</strain>
    </source>
</reference>
<reference evidence="2 3" key="1">
    <citation type="submission" date="2020-03" db="EMBL/GenBank/DDBJ databases">
        <title>Whole genome shotgun sequence of Phytohabitans flavus NBRC 107702.</title>
        <authorList>
            <person name="Komaki H."/>
            <person name="Tamura T."/>
        </authorList>
    </citation>
    <scope>NUCLEOTIDE SEQUENCE [LARGE SCALE GENOMIC DNA]</scope>
    <source>
        <strain evidence="2 3">NBRC 107702</strain>
    </source>
</reference>
<dbReference type="EMBL" id="AP022870">
    <property type="protein sequence ID" value="BCB76667.1"/>
    <property type="molecule type" value="Genomic_DNA"/>
</dbReference>
<accession>A0A6F8XS95</accession>
<feature type="region of interest" description="Disordered" evidence="1">
    <location>
        <begin position="247"/>
        <end position="266"/>
    </location>
</feature>
<keyword evidence="3" id="KW-1185">Reference proteome</keyword>
<dbReference type="SUPFAM" id="SSF51182">
    <property type="entry name" value="RmlC-like cupins"/>
    <property type="match status" value="1"/>
</dbReference>
<sequence>MHTDLRTTLASAGAPPNGDEGIAAPEYFEFDTMAPTEISPAGSRTWLVRGQNLVVAFSRLRAGDTLARTGQPHEYLLLLADPATDVWIQAGGEEAAVAGAAIVVVPPGDSVLAARADTTVVRAFDARTTDLADRCHNAASYAEPHPRVAPLEPWPDPVDGHRLRVYPVADHPRREGSFGRLFRTSTLMVNFGDPVQGPRDTNRMSPHHHDDFEQISLTLSGEYVHHIRTPWTPRLARWREDEHRAVGSPSVTVIPPPTVHTSQATGSGANHLIDLFSPPRADFSAKPGWVRNAEEYPAP</sequence>
<organism evidence="2 3">
    <name type="scientific">Phytohabitans flavus</name>
    <dbReference type="NCBI Taxonomy" id="1076124"/>
    <lineage>
        <taxon>Bacteria</taxon>
        <taxon>Bacillati</taxon>
        <taxon>Actinomycetota</taxon>
        <taxon>Actinomycetes</taxon>
        <taxon>Micromonosporales</taxon>
        <taxon>Micromonosporaceae</taxon>
    </lineage>
</organism>
<dbReference type="AlphaFoldDB" id="A0A6F8XS95"/>
<dbReference type="RefSeq" id="WP_173036667.1">
    <property type="nucleotide sequence ID" value="NZ_AP022870.1"/>
</dbReference>
<dbReference type="KEGG" id="pfla:Pflav_030770"/>
<dbReference type="InterPro" id="IPR011051">
    <property type="entry name" value="RmlC_Cupin_sf"/>
</dbReference>
<dbReference type="Proteomes" id="UP000502508">
    <property type="component" value="Chromosome"/>
</dbReference>
<feature type="region of interest" description="Disordered" evidence="1">
    <location>
        <begin position="1"/>
        <end position="20"/>
    </location>
</feature>
<dbReference type="Gene3D" id="2.60.120.10">
    <property type="entry name" value="Jelly Rolls"/>
    <property type="match status" value="1"/>
</dbReference>
<evidence type="ECO:0000256" key="1">
    <source>
        <dbReference type="SAM" id="MobiDB-lite"/>
    </source>
</evidence>
<feature type="compositionally biased region" description="Polar residues" evidence="1">
    <location>
        <begin position="1"/>
        <end position="10"/>
    </location>
</feature>